<evidence type="ECO:0000313" key="11">
    <source>
        <dbReference type="Proteomes" id="UP000288216"/>
    </source>
</evidence>
<proteinExistence type="predicted"/>
<protein>
    <recommendedName>
        <fullName evidence="9">Fibronectin type-III domain-containing protein</fullName>
    </recommendedName>
</protein>
<name>A0A401QEQ1_SCYTO</name>
<dbReference type="PROSITE" id="PS50853">
    <property type="entry name" value="FN3"/>
    <property type="match status" value="1"/>
</dbReference>
<keyword evidence="7" id="KW-0675">Receptor</keyword>
<evidence type="ECO:0000256" key="7">
    <source>
        <dbReference type="ARBA" id="ARBA00023170"/>
    </source>
</evidence>
<dbReference type="PANTHER" id="PTHR23037:SF35">
    <property type="entry name" value="FIBRONECTIN TYPE-III DOMAIN-CONTAINING PROTEIN"/>
    <property type="match status" value="1"/>
</dbReference>
<keyword evidence="2" id="KW-0812">Transmembrane</keyword>
<keyword evidence="5" id="KW-0472">Membrane</keyword>
<evidence type="ECO:0000256" key="8">
    <source>
        <dbReference type="ARBA" id="ARBA00023180"/>
    </source>
</evidence>
<dbReference type="AlphaFoldDB" id="A0A401QEQ1"/>
<dbReference type="Proteomes" id="UP000288216">
    <property type="component" value="Unassembled WGS sequence"/>
</dbReference>
<gene>
    <name evidence="10" type="ORF">scyTo_0024202</name>
</gene>
<keyword evidence="11" id="KW-1185">Reference proteome</keyword>
<dbReference type="SUPFAM" id="SSF49265">
    <property type="entry name" value="Fibronectin type III"/>
    <property type="match status" value="1"/>
</dbReference>
<keyword evidence="3" id="KW-0732">Signal</keyword>
<evidence type="ECO:0000313" key="10">
    <source>
        <dbReference type="EMBL" id="GCB83851.1"/>
    </source>
</evidence>
<dbReference type="Gene3D" id="2.60.40.10">
    <property type="entry name" value="Immunoglobulins"/>
    <property type="match status" value="1"/>
</dbReference>
<dbReference type="InterPro" id="IPR013783">
    <property type="entry name" value="Ig-like_fold"/>
</dbReference>
<evidence type="ECO:0000256" key="1">
    <source>
        <dbReference type="ARBA" id="ARBA00004479"/>
    </source>
</evidence>
<dbReference type="PANTHER" id="PTHR23037">
    <property type="entry name" value="CYTOKINE RECEPTOR"/>
    <property type="match status" value="1"/>
</dbReference>
<reference evidence="10 11" key="1">
    <citation type="journal article" date="2018" name="Nat. Ecol. Evol.">
        <title>Shark genomes provide insights into elasmobranch evolution and the origin of vertebrates.</title>
        <authorList>
            <person name="Hara Y"/>
            <person name="Yamaguchi K"/>
            <person name="Onimaru K"/>
            <person name="Kadota M"/>
            <person name="Koyanagi M"/>
            <person name="Keeley SD"/>
            <person name="Tatsumi K"/>
            <person name="Tanaka K"/>
            <person name="Motone F"/>
            <person name="Kageyama Y"/>
            <person name="Nozu R"/>
            <person name="Adachi N"/>
            <person name="Nishimura O"/>
            <person name="Nakagawa R"/>
            <person name="Tanegashima C"/>
            <person name="Kiyatake I"/>
            <person name="Matsumoto R"/>
            <person name="Murakumo K"/>
            <person name="Nishida K"/>
            <person name="Terakita A"/>
            <person name="Kuratani S"/>
            <person name="Sato K"/>
            <person name="Hyodo S Kuraku.S."/>
        </authorList>
    </citation>
    <scope>NUCLEOTIDE SEQUENCE [LARGE SCALE GENOMIC DNA]</scope>
</reference>
<dbReference type="SMART" id="SM00060">
    <property type="entry name" value="FN3"/>
    <property type="match status" value="1"/>
</dbReference>
<evidence type="ECO:0000256" key="6">
    <source>
        <dbReference type="ARBA" id="ARBA00023157"/>
    </source>
</evidence>
<evidence type="ECO:0000256" key="5">
    <source>
        <dbReference type="ARBA" id="ARBA00023136"/>
    </source>
</evidence>
<organism evidence="10 11">
    <name type="scientific">Scyliorhinus torazame</name>
    <name type="common">Cloudy catshark</name>
    <name type="synonym">Catulus torazame</name>
    <dbReference type="NCBI Taxonomy" id="75743"/>
    <lineage>
        <taxon>Eukaryota</taxon>
        <taxon>Metazoa</taxon>
        <taxon>Chordata</taxon>
        <taxon>Craniata</taxon>
        <taxon>Vertebrata</taxon>
        <taxon>Chondrichthyes</taxon>
        <taxon>Elasmobranchii</taxon>
        <taxon>Galeomorphii</taxon>
        <taxon>Galeoidea</taxon>
        <taxon>Carcharhiniformes</taxon>
        <taxon>Scyliorhinidae</taxon>
        <taxon>Scyliorhinus</taxon>
    </lineage>
</organism>
<evidence type="ECO:0000256" key="3">
    <source>
        <dbReference type="ARBA" id="ARBA00022729"/>
    </source>
</evidence>
<dbReference type="Pfam" id="PF00041">
    <property type="entry name" value="fn3"/>
    <property type="match status" value="1"/>
</dbReference>
<dbReference type="EMBL" id="BFAA01040996">
    <property type="protein sequence ID" value="GCB83851.1"/>
    <property type="molecule type" value="Genomic_DNA"/>
</dbReference>
<sequence>MQVKPLPPANVSGEPLQDDPKALGIWWKNPTNLDQLIHLQFELQFRVAGNLDWTKISHDEIGIHVTNYELEELQPFTLYEFRVKCAREQETNWNLWSDWSAVGRVRTWED</sequence>
<feature type="non-terminal residue" evidence="10">
    <location>
        <position position="110"/>
    </location>
</feature>
<evidence type="ECO:0000256" key="4">
    <source>
        <dbReference type="ARBA" id="ARBA00022989"/>
    </source>
</evidence>
<keyword evidence="4" id="KW-1133">Transmembrane helix</keyword>
<dbReference type="CDD" id="cd00063">
    <property type="entry name" value="FN3"/>
    <property type="match status" value="1"/>
</dbReference>
<comment type="subcellular location">
    <subcellularLocation>
        <location evidence="1">Membrane</location>
        <topology evidence="1">Single-pass type I membrane protein</topology>
    </subcellularLocation>
</comment>
<dbReference type="InterPro" id="IPR003961">
    <property type="entry name" value="FN3_dom"/>
</dbReference>
<feature type="domain" description="Fibronectin type-III" evidence="9">
    <location>
        <begin position="7"/>
        <end position="110"/>
    </location>
</feature>
<evidence type="ECO:0000256" key="2">
    <source>
        <dbReference type="ARBA" id="ARBA00022692"/>
    </source>
</evidence>
<dbReference type="InterPro" id="IPR036116">
    <property type="entry name" value="FN3_sf"/>
</dbReference>
<keyword evidence="6" id="KW-1015">Disulfide bond</keyword>
<keyword evidence="8" id="KW-0325">Glycoprotein</keyword>
<dbReference type="OrthoDB" id="5989951at2759"/>
<evidence type="ECO:0000259" key="9">
    <source>
        <dbReference type="PROSITE" id="PS50853"/>
    </source>
</evidence>
<dbReference type="GO" id="GO:0004896">
    <property type="term" value="F:cytokine receptor activity"/>
    <property type="evidence" value="ECO:0007669"/>
    <property type="project" value="TreeGrafter"/>
</dbReference>
<dbReference type="GO" id="GO:0009897">
    <property type="term" value="C:external side of plasma membrane"/>
    <property type="evidence" value="ECO:0007669"/>
    <property type="project" value="TreeGrafter"/>
</dbReference>
<accession>A0A401QEQ1</accession>
<comment type="caution">
    <text evidence="10">The sequence shown here is derived from an EMBL/GenBank/DDBJ whole genome shotgun (WGS) entry which is preliminary data.</text>
</comment>